<protein>
    <submittedName>
        <fullName evidence="3">Uncharacterized protein</fullName>
    </submittedName>
</protein>
<organism evidence="3 4">
    <name type="scientific">Cronartium quercuum f. sp. fusiforme G11</name>
    <dbReference type="NCBI Taxonomy" id="708437"/>
    <lineage>
        <taxon>Eukaryota</taxon>
        <taxon>Fungi</taxon>
        <taxon>Dikarya</taxon>
        <taxon>Basidiomycota</taxon>
        <taxon>Pucciniomycotina</taxon>
        <taxon>Pucciniomycetes</taxon>
        <taxon>Pucciniales</taxon>
        <taxon>Coleosporiaceae</taxon>
        <taxon>Cronartium</taxon>
    </lineage>
</organism>
<dbReference type="EMBL" id="MU167212">
    <property type="protein sequence ID" value="KAG0151580.1"/>
    <property type="molecule type" value="Genomic_DNA"/>
</dbReference>
<dbReference type="PANTHER" id="PTHR33927">
    <property type="entry name" value="TRANSMEMBRANE PROTEIN"/>
    <property type="match status" value="1"/>
</dbReference>
<keyword evidence="4" id="KW-1185">Reference proteome</keyword>
<evidence type="ECO:0000313" key="3">
    <source>
        <dbReference type="EMBL" id="KAG0151580.1"/>
    </source>
</evidence>
<keyword evidence="2" id="KW-1133">Transmembrane helix</keyword>
<feature type="compositionally biased region" description="Polar residues" evidence="1">
    <location>
        <begin position="106"/>
        <end position="118"/>
    </location>
</feature>
<feature type="transmembrane region" description="Helical" evidence="2">
    <location>
        <begin position="292"/>
        <end position="312"/>
    </location>
</feature>
<keyword evidence="2" id="KW-0812">Transmembrane</keyword>
<keyword evidence="2" id="KW-0472">Membrane</keyword>
<gene>
    <name evidence="3" type="ORF">CROQUDRAFT_36595</name>
</gene>
<feature type="compositionally biased region" description="Basic and acidic residues" evidence="1">
    <location>
        <begin position="45"/>
        <end position="57"/>
    </location>
</feature>
<feature type="transmembrane region" description="Helical" evidence="2">
    <location>
        <begin position="216"/>
        <end position="239"/>
    </location>
</feature>
<feature type="compositionally biased region" description="Basic and acidic residues" evidence="1">
    <location>
        <begin position="95"/>
        <end position="105"/>
    </location>
</feature>
<sequence length="554" mass="61146">MAFSTSAISLHENSEIITTSPKDFELNSERGRLSSVETQRSSFSELKKDQARSFPDALDRTRCNSPSALANDPKKTCFSNTEARTFVGDAGASVKAEKPQEKHIDISSSTSASPLKSEPSTPTCVATLRAHWLGFRTWFTPYRQLLIIVAGLNAALVVAIAAGALGGASQDLSVMVIVNVLIAIAIRNEWIIRLVYRVSIKCFRSARISVRIRKSIVGLLYHIGGLHSGCGTSALFWLALSAYRHFRRPELYHPAVLTLLTISVACILITCLTAMPVVRGPRHDLFEIVHRFIGWLGIISTLLFVVLGHVLAKNGLSISWQVIAGDAQFWMMLAILILIISSWVTTSHVPVEVFASSQKATVVKCPGGLTSGLHSRISRGGLQEWHIFGTISEGKHADCHYLVAAVQGDFTRNLNLEQPTRLYTKKWKPAGLPYFSRMFHRGVAICTGSGIGAIASTCIQHDDWFLIWIGPELEKTYGRPILDLIERTIPPERRLIWDTRGPMGRPDVFSLLARTYSNWCAEVVLFIGSPALNQSVLRSSREAKIPLFGSIWDA</sequence>
<feature type="region of interest" description="Disordered" evidence="1">
    <location>
        <begin position="29"/>
        <end position="57"/>
    </location>
</feature>
<dbReference type="Proteomes" id="UP000886653">
    <property type="component" value="Unassembled WGS sequence"/>
</dbReference>
<feature type="transmembrane region" description="Helical" evidence="2">
    <location>
        <begin position="251"/>
        <end position="272"/>
    </location>
</feature>
<name>A0A9P6NY62_9BASI</name>
<evidence type="ECO:0000256" key="2">
    <source>
        <dbReference type="SAM" id="Phobius"/>
    </source>
</evidence>
<comment type="caution">
    <text evidence="3">The sequence shown here is derived from an EMBL/GenBank/DDBJ whole genome shotgun (WGS) entry which is preliminary data.</text>
</comment>
<dbReference type="InterPro" id="IPR052979">
    <property type="entry name" value="Adenylate-forming_domain"/>
</dbReference>
<feature type="transmembrane region" description="Helical" evidence="2">
    <location>
        <begin position="172"/>
        <end position="196"/>
    </location>
</feature>
<dbReference type="PANTHER" id="PTHR33927:SF1">
    <property type="entry name" value="TRANSMEMBRANE PROTEIN"/>
    <property type="match status" value="1"/>
</dbReference>
<feature type="region of interest" description="Disordered" evidence="1">
    <location>
        <begin position="90"/>
        <end position="118"/>
    </location>
</feature>
<accession>A0A9P6NY62</accession>
<feature type="transmembrane region" description="Helical" evidence="2">
    <location>
        <begin position="145"/>
        <end position="166"/>
    </location>
</feature>
<dbReference type="AlphaFoldDB" id="A0A9P6NY62"/>
<proteinExistence type="predicted"/>
<dbReference type="OrthoDB" id="3142841at2759"/>
<evidence type="ECO:0000256" key="1">
    <source>
        <dbReference type="SAM" id="MobiDB-lite"/>
    </source>
</evidence>
<feature type="compositionally biased region" description="Polar residues" evidence="1">
    <location>
        <begin position="35"/>
        <end position="44"/>
    </location>
</feature>
<evidence type="ECO:0000313" key="4">
    <source>
        <dbReference type="Proteomes" id="UP000886653"/>
    </source>
</evidence>
<reference evidence="3" key="1">
    <citation type="submission" date="2013-11" db="EMBL/GenBank/DDBJ databases">
        <title>Genome sequence of the fusiform rust pathogen reveals effectors for host alternation and coevolution with pine.</title>
        <authorList>
            <consortium name="DOE Joint Genome Institute"/>
            <person name="Smith K."/>
            <person name="Pendleton A."/>
            <person name="Kubisiak T."/>
            <person name="Anderson C."/>
            <person name="Salamov A."/>
            <person name="Aerts A."/>
            <person name="Riley R."/>
            <person name="Clum A."/>
            <person name="Lindquist E."/>
            <person name="Ence D."/>
            <person name="Campbell M."/>
            <person name="Kronenberg Z."/>
            <person name="Feau N."/>
            <person name="Dhillon B."/>
            <person name="Hamelin R."/>
            <person name="Burleigh J."/>
            <person name="Smith J."/>
            <person name="Yandell M."/>
            <person name="Nelson C."/>
            <person name="Grigoriev I."/>
            <person name="Davis J."/>
        </authorList>
    </citation>
    <scope>NUCLEOTIDE SEQUENCE</scope>
    <source>
        <strain evidence="3">G11</strain>
    </source>
</reference>
<feature type="transmembrane region" description="Helical" evidence="2">
    <location>
        <begin position="318"/>
        <end position="340"/>
    </location>
</feature>